<feature type="domain" description="Homeobox" evidence="8">
    <location>
        <begin position="346"/>
        <end position="377"/>
    </location>
</feature>
<dbReference type="SMART" id="SM01255">
    <property type="entry name" value="KNOX1"/>
    <property type="match status" value="1"/>
</dbReference>
<dbReference type="PROSITE" id="PS51213">
    <property type="entry name" value="ELK"/>
    <property type="match status" value="1"/>
</dbReference>
<dbReference type="CDD" id="cd00086">
    <property type="entry name" value="homeodomain"/>
    <property type="match status" value="1"/>
</dbReference>
<comment type="subcellular location">
    <subcellularLocation>
        <location evidence="1 5">Nucleus</location>
    </subcellularLocation>
</comment>
<dbReference type="PROSITE" id="PS50071">
    <property type="entry name" value="HOMEOBOX_2"/>
    <property type="match status" value="1"/>
</dbReference>
<evidence type="ECO:0000256" key="7">
    <source>
        <dbReference type="SAM" id="MobiDB-lite"/>
    </source>
</evidence>
<dbReference type="GO" id="GO:0005634">
    <property type="term" value="C:nucleus"/>
    <property type="evidence" value="ECO:0007669"/>
    <property type="project" value="UniProtKB-SubCell"/>
</dbReference>
<evidence type="ECO:0000256" key="4">
    <source>
        <dbReference type="ARBA" id="ARBA00023242"/>
    </source>
</evidence>
<dbReference type="Pfam" id="PF03791">
    <property type="entry name" value="KNOX2"/>
    <property type="match status" value="1"/>
</dbReference>
<keyword evidence="11" id="KW-1185">Reference proteome</keyword>
<dbReference type="Pfam" id="PF03790">
    <property type="entry name" value="KNOX1"/>
    <property type="match status" value="1"/>
</dbReference>
<name>A0A9E7G3U6_9LILI</name>
<keyword evidence="4 5" id="KW-0539">Nucleus</keyword>
<dbReference type="SMART" id="SM00389">
    <property type="entry name" value="HOX"/>
    <property type="match status" value="1"/>
</dbReference>
<keyword evidence="3 5" id="KW-0371">Homeobox</keyword>
<dbReference type="SMART" id="SM01256">
    <property type="entry name" value="KNOX2"/>
    <property type="match status" value="1"/>
</dbReference>
<dbReference type="Gene3D" id="1.10.10.60">
    <property type="entry name" value="Homeodomain-like"/>
    <property type="match status" value="1"/>
</dbReference>
<dbReference type="PROSITE" id="PS00027">
    <property type="entry name" value="HOMEOBOX_1"/>
    <property type="match status" value="1"/>
</dbReference>
<keyword evidence="2 5" id="KW-0238">DNA-binding</keyword>
<evidence type="ECO:0000256" key="3">
    <source>
        <dbReference type="ARBA" id="ARBA00023155"/>
    </source>
</evidence>
<dbReference type="GO" id="GO:0000981">
    <property type="term" value="F:DNA-binding transcription factor activity, RNA polymerase II-specific"/>
    <property type="evidence" value="ECO:0007669"/>
    <property type="project" value="InterPro"/>
</dbReference>
<evidence type="ECO:0000256" key="1">
    <source>
        <dbReference type="ARBA" id="ARBA00004123"/>
    </source>
</evidence>
<evidence type="ECO:0000259" key="8">
    <source>
        <dbReference type="PROSITE" id="PS50071"/>
    </source>
</evidence>
<dbReference type="InterPro" id="IPR008422">
    <property type="entry name" value="KN_HD"/>
</dbReference>
<accession>A0A9E7G3U6</accession>
<evidence type="ECO:0000256" key="5">
    <source>
        <dbReference type="PROSITE-ProRule" id="PRU00108"/>
    </source>
</evidence>
<reference evidence="10" key="1">
    <citation type="submission" date="2022-05" db="EMBL/GenBank/DDBJ databases">
        <title>The Musa troglodytarum L. genome provides insights into the mechanism of non-climacteric behaviour and enrichment of carotenoids.</title>
        <authorList>
            <person name="Wang J."/>
        </authorList>
    </citation>
    <scope>NUCLEOTIDE SEQUENCE</scope>
    <source>
        <tissue evidence="10">Leaf</tissue>
    </source>
</reference>
<dbReference type="SMART" id="SM01188">
    <property type="entry name" value="ELK"/>
    <property type="match status" value="1"/>
</dbReference>
<dbReference type="InterPro" id="IPR009057">
    <property type="entry name" value="Homeodomain-like_sf"/>
</dbReference>
<dbReference type="Proteomes" id="UP001055439">
    <property type="component" value="Chromosome 5"/>
</dbReference>
<feature type="region of interest" description="Disordered" evidence="7">
    <location>
        <begin position="251"/>
        <end position="274"/>
    </location>
</feature>
<dbReference type="Pfam" id="PF05920">
    <property type="entry name" value="Homeobox_KN"/>
    <property type="match status" value="1"/>
</dbReference>
<sequence length="611" mass="67982">MEEFSHLGGGSTSRESFLYLPSAATTTVSAPPTLIAALYGRNSYPGTAKAPYLKHPPLRPEAGSSLQPSRVRAVEGGEISASNTEDIKAKIMSHPQYSSLIGAYIDCQKVGAPPDVVARLSALAQELESPWSCRQEPSSDPELDQFMEAYCDVLMRYREELTRPFQEAMDFLKTVESQFNALTNTSSLRLFSSVRMGTVVRQQLEDVLRGIGLPQFTLTKTEASSHRSHSDAIKICPRASMDIIARDERCEDVASSEEDPDASGGEADISEIDPRADDKELKHHLLKKYSGYLSSLRQELSKKRKKGKLPKEARQKLLKWWELHYKWPYPSGKKAVITHICDQKQESEKLALAESTGLDQKQINNWFINQRKRHWRPSEDMQLMVMDGFHPQNAAAALYMEGHFMGDGLYHSYALLVYNPERKERDLRRAASTLPHQHNQKKTIGKAGDCSNGKAKAYSCVAAAAFGKSSPPHPPNLIASPLQWLSEMGPLDRIRTKRPLHLLLSMLFLLSSNPIKHSVEGRSLPALLEVASGRGEAKAAVRALVGSRPPVCERRCIACGHCEAVQVPVIPQETKSRSRQFLGTAAVRGDYSSNYKPLSWKCKCGDLIFDP</sequence>
<dbReference type="InterPro" id="IPR017970">
    <property type="entry name" value="Homeobox_CS"/>
</dbReference>
<protein>
    <submittedName>
        <fullName evidence="10">Homeobox protein</fullName>
    </submittedName>
</protein>
<dbReference type="Pfam" id="PF17181">
    <property type="entry name" value="EPF"/>
    <property type="match status" value="1"/>
</dbReference>
<dbReference type="AlphaFoldDB" id="A0A9E7G3U6"/>
<dbReference type="GO" id="GO:0003677">
    <property type="term" value="F:DNA binding"/>
    <property type="evidence" value="ECO:0007669"/>
    <property type="project" value="UniProtKB-UniRule"/>
</dbReference>
<evidence type="ECO:0000313" key="11">
    <source>
        <dbReference type="Proteomes" id="UP001055439"/>
    </source>
</evidence>
<comment type="similarity">
    <text evidence="6">Belongs to the TALE/KNOX homeobox family.</text>
</comment>
<dbReference type="InterPro" id="IPR005541">
    <property type="entry name" value="KNOX2"/>
</dbReference>
<dbReference type="Pfam" id="PF03789">
    <property type="entry name" value="ELK"/>
    <property type="match status" value="1"/>
</dbReference>
<evidence type="ECO:0000256" key="6">
    <source>
        <dbReference type="PROSITE-ProRule" id="PRU00559"/>
    </source>
</evidence>
<evidence type="ECO:0000259" key="9">
    <source>
        <dbReference type="PROSITE" id="PS51213"/>
    </source>
</evidence>
<evidence type="ECO:0000313" key="10">
    <source>
        <dbReference type="EMBL" id="URE07814.1"/>
    </source>
</evidence>
<proteinExistence type="inferred from homology"/>
<dbReference type="SUPFAM" id="SSF46689">
    <property type="entry name" value="Homeodomain-like"/>
    <property type="match status" value="1"/>
</dbReference>
<gene>
    <name evidence="10" type="ORF">MUK42_22748</name>
</gene>
<dbReference type="InterPro" id="IPR001356">
    <property type="entry name" value="HD"/>
</dbReference>
<dbReference type="OrthoDB" id="10056939at2759"/>
<dbReference type="InterPro" id="IPR005539">
    <property type="entry name" value="ELK_dom"/>
</dbReference>
<feature type="DNA-binding region" description="Homeobox; TALE-type" evidence="5">
    <location>
        <begin position="347"/>
        <end position="378"/>
    </location>
</feature>
<organism evidence="10 11">
    <name type="scientific">Musa troglodytarum</name>
    <name type="common">fe'i banana</name>
    <dbReference type="NCBI Taxonomy" id="320322"/>
    <lineage>
        <taxon>Eukaryota</taxon>
        <taxon>Viridiplantae</taxon>
        <taxon>Streptophyta</taxon>
        <taxon>Embryophyta</taxon>
        <taxon>Tracheophyta</taxon>
        <taxon>Spermatophyta</taxon>
        <taxon>Magnoliopsida</taxon>
        <taxon>Liliopsida</taxon>
        <taxon>Zingiberales</taxon>
        <taxon>Musaceae</taxon>
        <taxon>Musa</taxon>
    </lineage>
</organism>
<dbReference type="EMBL" id="CP097507">
    <property type="protein sequence ID" value="URE07814.1"/>
    <property type="molecule type" value="Genomic_DNA"/>
</dbReference>
<dbReference type="InterPro" id="IPR050224">
    <property type="entry name" value="TALE_homeobox"/>
</dbReference>
<dbReference type="PANTHER" id="PTHR11850">
    <property type="entry name" value="HOMEOBOX PROTEIN TRANSCRIPTION FACTORS"/>
    <property type="match status" value="1"/>
</dbReference>
<dbReference type="InterPro" id="IPR005540">
    <property type="entry name" value="KNOX1"/>
</dbReference>
<evidence type="ECO:0000256" key="2">
    <source>
        <dbReference type="ARBA" id="ARBA00023125"/>
    </source>
</evidence>
<feature type="domain" description="ELK" evidence="9">
    <location>
        <begin position="280"/>
        <end position="300"/>
    </location>
</feature>